<dbReference type="Gene3D" id="1.25.40.60">
    <property type="match status" value="1"/>
</dbReference>
<dbReference type="GO" id="GO:0016192">
    <property type="term" value="P:vesicle-mediated transport"/>
    <property type="evidence" value="ECO:0007669"/>
    <property type="project" value="InterPro"/>
</dbReference>
<evidence type="ECO:0000313" key="2">
    <source>
        <dbReference type="EMBL" id="PWO01222.1"/>
    </source>
</evidence>
<gene>
    <name evidence="2" type="ORF">FA09DRAFT_327176</name>
</gene>
<dbReference type="PANTHER" id="PTHR11679">
    <property type="entry name" value="VESICLE PROTEIN SORTING-ASSOCIATED"/>
    <property type="match status" value="1"/>
</dbReference>
<dbReference type="InterPro" id="IPR001619">
    <property type="entry name" value="Sec1-like"/>
</dbReference>
<dbReference type="Proteomes" id="UP000245946">
    <property type="component" value="Unassembled WGS sequence"/>
</dbReference>
<dbReference type="OrthoDB" id="10266265at2759"/>
<dbReference type="InterPro" id="IPR043127">
    <property type="entry name" value="Sec-1-like_dom3a"/>
</dbReference>
<organism evidence="2 3">
    <name type="scientific">Tilletiopsis washingtonensis</name>
    <dbReference type="NCBI Taxonomy" id="58919"/>
    <lineage>
        <taxon>Eukaryota</taxon>
        <taxon>Fungi</taxon>
        <taxon>Dikarya</taxon>
        <taxon>Basidiomycota</taxon>
        <taxon>Ustilaginomycotina</taxon>
        <taxon>Exobasidiomycetes</taxon>
        <taxon>Entylomatales</taxon>
        <taxon>Entylomatales incertae sedis</taxon>
        <taxon>Tilletiopsis</taxon>
    </lineage>
</organism>
<dbReference type="RefSeq" id="XP_025601500.1">
    <property type="nucleotide sequence ID" value="XM_025741298.1"/>
</dbReference>
<evidence type="ECO:0000256" key="1">
    <source>
        <dbReference type="ARBA" id="ARBA00009884"/>
    </source>
</evidence>
<dbReference type="SUPFAM" id="SSF56815">
    <property type="entry name" value="Sec1/munc18-like (SM) proteins"/>
    <property type="match status" value="1"/>
</dbReference>
<protein>
    <submittedName>
        <fullName evidence="2">Putative vacuolar protein sorting protein VpsB</fullName>
    </submittedName>
</protein>
<name>A0A316ZI82_9BASI</name>
<dbReference type="Pfam" id="PF00995">
    <property type="entry name" value="Sec1"/>
    <property type="match status" value="1"/>
</dbReference>
<sequence length="634" mass="68838">MDVTRAVSAYVLRLLGAVPGMKVLLLDEHTTPVVSTAQTHSALLAHDVFLTARLEHSGRDRMRHLRCIALLRPAPATLAALAAELRAPRYAEYHLAFTGALSKAAIEALAEADEHHVVKEVQEYFADYIPITPALFSLGWPAPPEQLWGATPHSWDSAALQRHTEGLTALLLSLKKRPVVRYERMSALAKKLGEEVVYQMQTALPALFDFRRTDVPPLLLVLDRRNDPVTPLLSQWTYQAMVHELMGINNGRVSLPEGSAELREIVLSADQDPFFAQNLHDNFGDLGASIKRYVLDYQSRTASSSSIETVADMKRFVEEYPEFRKLGGNVAKHVALLGELSRRVETESLLEVSELEQSLASNESHAADLRNLNTLLASEKVLPDAKLRLAILYALRYQKYAGNQISAIVRRLLQSGVPESRAALVFVMLNLAGAEQRQDDLFANENFFSRGKSALKGLKGVENVYTQHSPHLLQTIEQLMKGRLRDTSYPYTGSAPPPGQPQQKPQDVIIFMVGGATYEEARTVALLNAQGTAGPGGGARFVLGGSTLLRSASYLDMLQDAASRFPAGIASPPPPSAAGAAAAPLNLSIGPVQLGDAYSGGAGSLLDPGRIGEAAEATRGFARGLLRNVQGALQ</sequence>
<dbReference type="PIRSF" id="PIRSF005715">
    <property type="entry name" value="VPS45_Sec1"/>
    <property type="match status" value="1"/>
</dbReference>
<dbReference type="Gene3D" id="3.40.50.1910">
    <property type="match status" value="1"/>
</dbReference>
<proteinExistence type="inferred from homology"/>
<dbReference type="Gene3D" id="3.90.830.10">
    <property type="entry name" value="Syntaxin Binding Protein 1, Chain A, domain 2"/>
    <property type="match status" value="1"/>
</dbReference>
<dbReference type="InterPro" id="IPR027482">
    <property type="entry name" value="Sec1-like_dom2"/>
</dbReference>
<dbReference type="STRING" id="58919.A0A316ZI82"/>
<dbReference type="AlphaFoldDB" id="A0A316ZI82"/>
<dbReference type="InterPro" id="IPR043154">
    <property type="entry name" value="Sec-1-like_dom1"/>
</dbReference>
<reference evidence="2 3" key="1">
    <citation type="journal article" date="2018" name="Mol. Biol. Evol.">
        <title>Broad Genomic Sampling Reveals a Smut Pathogenic Ancestry of the Fungal Clade Ustilaginomycotina.</title>
        <authorList>
            <person name="Kijpornyongpan T."/>
            <person name="Mondo S.J."/>
            <person name="Barry K."/>
            <person name="Sandor L."/>
            <person name="Lee J."/>
            <person name="Lipzen A."/>
            <person name="Pangilinan J."/>
            <person name="LaButti K."/>
            <person name="Hainaut M."/>
            <person name="Henrissat B."/>
            <person name="Grigoriev I.V."/>
            <person name="Spatafora J.W."/>
            <person name="Aime M.C."/>
        </authorList>
    </citation>
    <scope>NUCLEOTIDE SEQUENCE [LARGE SCALE GENOMIC DNA]</scope>
    <source>
        <strain evidence="2 3">MCA 4186</strain>
    </source>
</reference>
<dbReference type="GeneID" id="37268842"/>
<keyword evidence="3" id="KW-1185">Reference proteome</keyword>
<accession>A0A316ZI82</accession>
<dbReference type="EMBL" id="KZ819283">
    <property type="protein sequence ID" value="PWO01222.1"/>
    <property type="molecule type" value="Genomic_DNA"/>
</dbReference>
<comment type="similarity">
    <text evidence="1">Belongs to the STXBP/unc-18/SEC1 family.</text>
</comment>
<dbReference type="Gene3D" id="3.40.50.2060">
    <property type="match status" value="1"/>
</dbReference>
<dbReference type="InterPro" id="IPR036045">
    <property type="entry name" value="Sec1-like_sf"/>
</dbReference>
<evidence type="ECO:0000313" key="3">
    <source>
        <dbReference type="Proteomes" id="UP000245946"/>
    </source>
</evidence>